<proteinExistence type="predicted"/>
<evidence type="ECO:0000313" key="1">
    <source>
        <dbReference type="EMBL" id="DAF51448.1"/>
    </source>
</evidence>
<name>A0A8S5SKJ7_9CAUD</name>
<dbReference type="EMBL" id="BK032616">
    <property type="protein sequence ID" value="DAF51448.1"/>
    <property type="molecule type" value="Genomic_DNA"/>
</dbReference>
<organism evidence="1">
    <name type="scientific">Siphoviridae sp. ctrCN24</name>
    <dbReference type="NCBI Taxonomy" id="2827953"/>
    <lineage>
        <taxon>Viruses</taxon>
        <taxon>Duplodnaviria</taxon>
        <taxon>Heunggongvirae</taxon>
        <taxon>Uroviricota</taxon>
        <taxon>Caudoviricetes</taxon>
    </lineage>
</organism>
<reference evidence="1" key="1">
    <citation type="journal article" date="2021" name="Proc. Natl. Acad. Sci. U.S.A.">
        <title>A Catalog of Tens of Thousands of Viruses from Human Metagenomes Reveals Hidden Associations with Chronic Diseases.</title>
        <authorList>
            <person name="Tisza M.J."/>
            <person name="Buck C.B."/>
        </authorList>
    </citation>
    <scope>NUCLEOTIDE SEQUENCE</scope>
    <source>
        <strain evidence="1">CtrCN24</strain>
    </source>
</reference>
<sequence>MIELKQHRGMSMQASIDAYIRLFWNKHKPCQVIVMLETSHDGKLWSNFNAIAFPLIEANGDVRVGWLNDVLDGEDYVRILGIQDIQSIDVHGGLPEEV</sequence>
<accession>A0A8S5SKJ7</accession>
<protein>
    <submittedName>
        <fullName evidence="1">Uncharacterized protein</fullName>
    </submittedName>
</protein>